<feature type="transmembrane region" description="Helical" evidence="8">
    <location>
        <begin position="384"/>
        <end position="402"/>
    </location>
</feature>
<evidence type="ECO:0000313" key="10">
    <source>
        <dbReference type="EMBL" id="MBC8594509.1"/>
    </source>
</evidence>
<evidence type="ECO:0000256" key="7">
    <source>
        <dbReference type="ARBA" id="ARBA00023136"/>
    </source>
</evidence>
<evidence type="ECO:0000256" key="2">
    <source>
        <dbReference type="ARBA" id="ARBA00008335"/>
    </source>
</evidence>
<feature type="transmembrane region" description="Helical" evidence="8">
    <location>
        <begin position="230"/>
        <end position="252"/>
    </location>
</feature>
<protein>
    <submittedName>
        <fullName evidence="10">MFS transporter</fullName>
    </submittedName>
</protein>
<proteinExistence type="inferred from homology"/>
<dbReference type="Gene3D" id="1.20.1250.20">
    <property type="entry name" value="MFS general substrate transporter like domains"/>
    <property type="match status" value="1"/>
</dbReference>
<feature type="transmembrane region" description="Helical" evidence="8">
    <location>
        <begin position="356"/>
        <end position="378"/>
    </location>
</feature>
<evidence type="ECO:0000256" key="8">
    <source>
        <dbReference type="SAM" id="Phobius"/>
    </source>
</evidence>
<name>A0A926IQN4_9BACT</name>
<dbReference type="InterPro" id="IPR036259">
    <property type="entry name" value="MFS_trans_sf"/>
</dbReference>
<feature type="transmembrane region" description="Helical" evidence="8">
    <location>
        <begin position="264"/>
        <end position="285"/>
    </location>
</feature>
<dbReference type="GO" id="GO:0022857">
    <property type="term" value="F:transmembrane transporter activity"/>
    <property type="evidence" value="ECO:0007669"/>
    <property type="project" value="InterPro"/>
</dbReference>
<dbReference type="PANTHER" id="PTHR43271:SF1">
    <property type="entry name" value="INNER MEMBRANE TRANSPORT PROTEIN YNFM"/>
    <property type="match status" value="1"/>
</dbReference>
<evidence type="ECO:0000256" key="1">
    <source>
        <dbReference type="ARBA" id="ARBA00004651"/>
    </source>
</evidence>
<comment type="similarity">
    <text evidence="2">Belongs to the major facilitator superfamily.</text>
</comment>
<comment type="caution">
    <text evidence="10">The sequence shown here is derived from an EMBL/GenBank/DDBJ whole genome shotgun (WGS) entry which is preliminary data.</text>
</comment>
<reference evidence="10" key="1">
    <citation type="submission" date="2020-08" db="EMBL/GenBank/DDBJ databases">
        <title>Genome public.</title>
        <authorList>
            <person name="Liu C."/>
            <person name="Sun Q."/>
        </authorList>
    </citation>
    <scope>NUCLEOTIDE SEQUENCE</scope>
    <source>
        <strain evidence="10">N12</strain>
    </source>
</reference>
<dbReference type="EMBL" id="JACRTF010000001">
    <property type="protein sequence ID" value="MBC8594509.1"/>
    <property type="molecule type" value="Genomic_DNA"/>
</dbReference>
<keyword evidence="6 8" id="KW-1133">Transmembrane helix</keyword>
<dbReference type="InterPro" id="IPR011701">
    <property type="entry name" value="MFS"/>
</dbReference>
<evidence type="ECO:0000256" key="6">
    <source>
        <dbReference type="ARBA" id="ARBA00022989"/>
    </source>
</evidence>
<evidence type="ECO:0000259" key="9">
    <source>
        <dbReference type="PROSITE" id="PS50850"/>
    </source>
</evidence>
<keyword evidence="3" id="KW-0813">Transport</keyword>
<dbReference type="InterPro" id="IPR020846">
    <property type="entry name" value="MFS_dom"/>
</dbReference>
<feature type="transmembrane region" description="Helical" evidence="8">
    <location>
        <begin position="148"/>
        <end position="169"/>
    </location>
</feature>
<dbReference type="PANTHER" id="PTHR43271">
    <property type="entry name" value="BLL2771 PROTEIN"/>
    <property type="match status" value="1"/>
</dbReference>
<keyword evidence="4" id="KW-1003">Cell membrane</keyword>
<evidence type="ECO:0000313" key="11">
    <source>
        <dbReference type="Proteomes" id="UP000651085"/>
    </source>
</evidence>
<comment type="subcellular location">
    <subcellularLocation>
        <location evidence="1">Cell membrane</location>
        <topology evidence="1">Multi-pass membrane protein</topology>
    </subcellularLocation>
</comment>
<feature type="transmembrane region" description="Helical" evidence="8">
    <location>
        <begin position="321"/>
        <end position="344"/>
    </location>
</feature>
<keyword evidence="5 8" id="KW-0812">Transmembrane</keyword>
<sequence>MKSINKYSCSTIVNGREKVAKDSKAFRRIRNCIFISGLSVFAQLYLFQPMLSELCTSFHITPVMSSLAVSVSTVGMAVGLFIFAFKADCISREKLMGFTLVVSSLLTIASAFVWSFPMLLIINFLKGMVLSGVSAVALAYLSEEVSASVIGLAISLYLSGNTIGGMMGRVTGTLISGWSDWRYAAFVIGVISLLLGIIFVRKIPSSTNFSPSRVHIKDKLSQMSSFLGKFMFLGMYMIAALVMGAFVSIYNYLSFILESPQFGLPHYIVAMIFMMYTVGVAGSIVTGKLSDKYDPVILLRGAIILMLVGLLLLLIMQLWTIILGLGVITFAFFSTHTMASRIVAGNAQYAKSSATCLYWLFYYVGSSIMGSLTGIVLSTYGWNPFVWVIVLFVAFAFIISVVSTEKIAEKKPHFNRIGKLRMVSIINLIHHHPNSKFK</sequence>
<keyword evidence="11" id="KW-1185">Reference proteome</keyword>
<feature type="transmembrane region" description="Helical" evidence="8">
    <location>
        <begin position="120"/>
        <end position="141"/>
    </location>
</feature>
<feature type="transmembrane region" description="Helical" evidence="8">
    <location>
        <begin position="297"/>
        <end position="315"/>
    </location>
</feature>
<feature type="transmembrane region" description="Helical" evidence="8">
    <location>
        <begin position="95"/>
        <end position="114"/>
    </location>
</feature>
<dbReference type="RefSeq" id="WP_262435600.1">
    <property type="nucleotide sequence ID" value="NZ_JACRTF010000001.1"/>
</dbReference>
<dbReference type="Proteomes" id="UP000651085">
    <property type="component" value="Unassembled WGS sequence"/>
</dbReference>
<dbReference type="SUPFAM" id="SSF103473">
    <property type="entry name" value="MFS general substrate transporter"/>
    <property type="match status" value="1"/>
</dbReference>
<evidence type="ECO:0000256" key="4">
    <source>
        <dbReference type="ARBA" id="ARBA00022475"/>
    </source>
</evidence>
<accession>A0A926IQN4</accession>
<dbReference type="CDD" id="cd17324">
    <property type="entry name" value="MFS_NepI_like"/>
    <property type="match status" value="1"/>
</dbReference>
<dbReference type="PROSITE" id="PS50850">
    <property type="entry name" value="MFS"/>
    <property type="match status" value="1"/>
</dbReference>
<evidence type="ECO:0000256" key="5">
    <source>
        <dbReference type="ARBA" id="ARBA00022692"/>
    </source>
</evidence>
<feature type="transmembrane region" description="Helical" evidence="8">
    <location>
        <begin position="181"/>
        <end position="200"/>
    </location>
</feature>
<feature type="transmembrane region" description="Helical" evidence="8">
    <location>
        <begin position="63"/>
        <end position="83"/>
    </location>
</feature>
<dbReference type="GO" id="GO:0005886">
    <property type="term" value="C:plasma membrane"/>
    <property type="evidence" value="ECO:0007669"/>
    <property type="project" value="UniProtKB-SubCell"/>
</dbReference>
<feature type="domain" description="Major facilitator superfamily (MFS) profile" evidence="9">
    <location>
        <begin position="25"/>
        <end position="411"/>
    </location>
</feature>
<dbReference type="AlphaFoldDB" id="A0A926IQN4"/>
<keyword evidence="7 8" id="KW-0472">Membrane</keyword>
<gene>
    <name evidence="10" type="ORF">H8744_14940</name>
</gene>
<dbReference type="Pfam" id="PF07690">
    <property type="entry name" value="MFS_1"/>
    <property type="match status" value="1"/>
</dbReference>
<evidence type="ECO:0000256" key="3">
    <source>
        <dbReference type="ARBA" id="ARBA00022448"/>
    </source>
</evidence>
<organism evidence="10 11">
    <name type="scientific">Jilunia laotingensis</name>
    <dbReference type="NCBI Taxonomy" id="2763675"/>
    <lineage>
        <taxon>Bacteria</taxon>
        <taxon>Pseudomonadati</taxon>
        <taxon>Bacteroidota</taxon>
        <taxon>Bacteroidia</taxon>
        <taxon>Bacteroidales</taxon>
        <taxon>Bacteroidaceae</taxon>
        <taxon>Jilunia</taxon>
    </lineage>
</organism>
<feature type="transmembrane region" description="Helical" evidence="8">
    <location>
        <begin position="31"/>
        <end position="51"/>
    </location>
</feature>